<evidence type="ECO:0000256" key="2">
    <source>
        <dbReference type="SAM" id="Phobius"/>
    </source>
</evidence>
<dbReference type="AlphaFoldDB" id="A0A1E7FCW1"/>
<feature type="compositionally biased region" description="Basic residues" evidence="1">
    <location>
        <begin position="1"/>
        <end position="11"/>
    </location>
</feature>
<reference evidence="3 4" key="1">
    <citation type="submission" date="2016-09" db="EMBL/GenBank/DDBJ databases">
        <title>Extensive genetic diversity and differential bi-allelic expression allows diatom success in the polar Southern Ocean.</title>
        <authorList>
            <consortium name="DOE Joint Genome Institute"/>
            <person name="Mock T."/>
            <person name="Otillar R.P."/>
            <person name="Strauss J."/>
            <person name="Dupont C."/>
            <person name="Frickenhaus S."/>
            <person name="Maumus F."/>
            <person name="Mcmullan M."/>
            <person name="Sanges R."/>
            <person name="Schmutz J."/>
            <person name="Toseland A."/>
            <person name="Valas R."/>
            <person name="Veluchamy A."/>
            <person name="Ward B.J."/>
            <person name="Allen A."/>
            <person name="Barry K."/>
            <person name="Falciatore A."/>
            <person name="Ferrante M."/>
            <person name="Fortunato A.E."/>
            <person name="Gloeckner G."/>
            <person name="Gruber A."/>
            <person name="Hipkin R."/>
            <person name="Janech M."/>
            <person name="Kroth P."/>
            <person name="Leese F."/>
            <person name="Lindquist E."/>
            <person name="Lyon B.R."/>
            <person name="Martin J."/>
            <person name="Mayer C."/>
            <person name="Parker M."/>
            <person name="Quesneville H."/>
            <person name="Raymond J."/>
            <person name="Uhlig C."/>
            <person name="Valentin K.U."/>
            <person name="Worden A.Z."/>
            <person name="Armbrust E.V."/>
            <person name="Bowler C."/>
            <person name="Green B."/>
            <person name="Moulton V."/>
            <person name="Van Oosterhout C."/>
            <person name="Grigoriev I."/>
        </authorList>
    </citation>
    <scope>NUCLEOTIDE SEQUENCE [LARGE SCALE GENOMIC DNA]</scope>
    <source>
        <strain evidence="3 4">CCMP1102</strain>
    </source>
</reference>
<feature type="transmembrane region" description="Helical" evidence="2">
    <location>
        <begin position="57"/>
        <end position="74"/>
    </location>
</feature>
<feature type="region of interest" description="Disordered" evidence="1">
    <location>
        <begin position="324"/>
        <end position="350"/>
    </location>
</feature>
<gene>
    <name evidence="3" type="ORF">FRACYDRAFT_240337</name>
</gene>
<dbReference type="KEGG" id="fcy:FRACYDRAFT_240337"/>
<evidence type="ECO:0000256" key="1">
    <source>
        <dbReference type="SAM" id="MobiDB-lite"/>
    </source>
</evidence>
<dbReference type="Proteomes" id="UP000095751">
    <property type="component" value="Unassembled WGS sequence"/>
</dbReference>
<keyword evidence="2" id="KW-1133">Transmembrane helix</keyword>
<keyword evidence="2" id="KW-0812">Transmembrane</keyword>
<dbReference type="OrthoDB" id="10687321at2759"/>
<keyword evidence="4" id="KW-1185">Reference proteome</keyword>
<sequence>MGKTSASRRGKKDANNDSNKKINDNDGNDETTPKSPLEELLQLDDYWIILKNHRTKIYWILVLVGIPYALNLIWKKLILQHPQIILLLPLNMNIVRPSVVRRDDPRQVLILGSMMSYSDSDNNNNNNDMSKQFHNEFHGLIEIGYENSDTSWNFVRDGTQSWIHGIRYFDNNRNDESSDNDFIRKLCRLKYALTYESRDRYGFAEPSIFGNETNQCSILNPDSRRCELPACEKTLKKEYGCATATATTKSSSSSSSSSCDMMMPFQTTLLQTRQPWAIVRSLVYKYCWRSTTSSSSSSNKNNIEVGPVQDNMPSSLSSLFEVLGLIPPTPDNDDNDKDKNENDKNNHNHNHHCVNQFIDYVSGYYNTILDNSNANNDYDYDTTETKTKTTTGLKSGITMYKIEDASPCDVAKMAGLYDPITTVYKPNHEIVANKCRSNKDNDKDTEVMKKDETKKIISVKRDLIPYTTPEHITKMKELFISLNYEYNEE</sequence>
<evidence type="ECO:0000313" key="4">
    <source>
        <dbReference type="Proteomes" id="UP000095751"/>
    </source>
</evidence>
<feature type="compositionally biased region" description="Basic and acidic residues" evidence="1">
    <location>
        <begin position="12"/>
        <end position="24"/>
    </location>
</feature>
<dbReference type="EMBL" id="KV784359">
    <property type="protein sequence ID" value="OEU15643.1"/>
    <property type="molecule type" value="Genomic_DNA"/>
</dbReference>
<evidence type="ECO:0000313" key="3">
    <source>
        <dbReference type="EMBL" id="OEU15643.1"/>
    </source>
</evidence>
<feature type="region of interest" description="Disordered" evidence="1">
    <location>
        <begin position="291"/>
        <end position="310"/>
    </location>
</feature>
<name>A0A1E7FCW1_9STRA</name>
<protein>
    <submittedName>
        <fullName evidence="3">Uncharacterized protein</fullName>
    </submittedName>
</protein>
<organism evidence="3 4">
    <name type="scientific">Fragilariopsis cylindrus CCMP1102</name>
    <dbReference type="NCBI Taxonomy" id="635003"/>
    <lineage>
        <taxon>Eukaryota</taxon>
        <taxon>Sar</taxon>
        <taxon>Stramenopiles</taxon>
        <taxon>Ochrophyta</taxon>
        <taxon>Bacillariophyta</taxon>
        <taxon>Bacillariophyceae</taxon>
        <taxon>Bacillariophycidae</taxon>
        <taxon>Bacillariales</taxon>
        <taxon>Bacillariaceae</taxon>
        <taxon>Fragilariopsis</taxon>
    </lineage>
</organism>
<keyword evidence="2" id="KW-0472">Membrane</keyword>
<dbReference type="InParanoid" id="A0A1E7FCW1"/>
<accession>A0A1E7FCW1</accession>
<proteinExistence type="predicted"/>
<feature type="region of interest" description="Disordered" evidence="1">
    <location>
        <begin position="1"/>
        <end position="35"/>
    </location>
</feature>
<feature type="compositionally biased region" description="Basic and acidic residues" evidence="1">
    <location>
        <begin position="336"/>
        <end position="346"/>
    </location>
</feature>